<dbReference type="Gene3D" id="3.30.559.10">
    <property type="entry name" value="Chloramphenicol acetyltransferase-like domain"/>
    <property type="match status" value="1"/>
</dbReference>
<keyword evidence="7" id="KW-1185">Reference proteome</keyword>
<dbReference type="GO" id="GO:0005737">
    <property type="term" value="C:cytoplasm"/>
    <property type="evidence" value="ECO:0007669"/>
    <property type="project" value="TreeGrafter"/>
</dbReference>
<comment type="cofactor">
    <cofactor evidence="1">
        <name>pantetheine 4'-phosphate</name>
        <dbReference type="ChEBI" id="CHEBI:47942"/>
    </cofactor>
</comment>
<proteinExistence type="predicted"/>
<dbReference type="InterPro" id="IPR025110">
    <property type="entry name" value="AMP-bd_C"/>
</dbReference>
<dbReference type="InterPro" id="IPR020845">
    <property type="entry name" value="AMP-binding_CS"/>
</dbReference>
<dbReference type="InterPro" id="IPR000873">
    <property type="entry name" value="AMP-dep_synth/lig_dom"/>
</dbReference>
<dbReference type="InterPro" id="IPR045851">
    <property type="entry name" value="AMP-bd_C_sf"/>
</dbReference>
<dbReference type="CDD" id="cd05930">
    <property type="entry name" value="A_NRPS"/>
    <property type="match status" value="1"/>
</dbReference>
<dbReference type="Pfam" id="PF00501">
    <property type="entry name" value="AMP-binding"/>
    <property type="match status" value="1"/>
</dbReference>
<protein>
    <submittedName>
        <fullName evidence="6">Non-ribosomal peptide synthetase modules-like protein</fullName>
    </submittedName>
</protein>
<gene>
    <name evidence="6" type="ORF">OLMES_2675</name>
</gene>
<dbReference type="Gene3D" id="1.10.1200.10">
    <property type="entry name" value="ACP-like"/>
    <property type="match status" value="1"/>
</dbReference>
<dbReference type="KEGG" id="ome:OLMES_2675"/>
<feature type="compositionally biased region" description="Polar residues" evidence="4">
    <location>
        <begin position="1139"/>
        <end position="1148"/>
    </location>
</feature>
<evidence type="ECO:0000256" key="4">
    <source>
        <dbReference type="SAM" id="MobiDB-lite"/>
    </source>
</evidence>
<dbReference type="GO" id="GO:0043041">
    <property type="term" value="P:amino acid activation for nonribosomal peptide biosynthetic process"/>
    <property type="evidence" value="ECO:0007669"/>
    <property type="project" value="TreeGrafter"/>
</dbReference>
<dbReference type="Gene3D" id="3.30.300.30">
    <property type="match status" value="1"/>
</dbReference>
<dbReference type="GO" id="GO:0044550">
    <property type="term" value="P:secondary metabolite biosynthetic process"/>
    <property type="evidence" value="ECO:0007669"/>
    <property type="project" value="TreeGrafter"/>
</dbReference>
<dbReference type="InterPro" id="IPR023213">
    <property type="entry name" value="CAT-like_dom_sf"/>
</dbReference>
<dbReference type="SUPFAM" id="SSF52777">
    <property type="entry name" value="CoA-dependent acyltransferases"/>
    <property type="match status" value="2"/>
</dbReference>
<dbReference type="AlphaFoldDB" id="A0A1Y0IB80"/>
<dbReference type="OrthoDB" id="9757559at2"/>
<dbReference type="RefSeq" id="WP_087461689.1">
    <property type="nucleotide sequence ID" value="NZ_CP021425.1"/>
</dbReference>
<keyword evidence="2" id="KW-0596">Phosphopantetheine</keyword>
<dbReference type="GO" id="GO:0003824">
    <property type="term" value="F:catalytic activity"/>
    <property type="evidence" value="ECO:0007669"/>
    <property type="project" value="InterPro"/>
</dbReference>
<dbReference type="SUPFAM" id="SSF56801">
    <property type="entry name" value="Acetyl-CoA synthetase-like"/>
    <property type="match status" value="1"/>
</dbReference>
<dbReference type="Pfam" id="PF00550">
    <property type="entry name" value="PP-binding"/>
    <property type="match status" value="1"/>
</dbReference>
<evidence type="ECO:0000313" key="6">
    <source>
        <dbReference type="EMBL" id="ARU56725.1"/>
    </source>
</evidence>
<dbReference type="InterPro" id="IPR001242">
    <property type="entry name" value="Condensation_dom"/>
</dbReference>
<keyword evidence="3" id="KW-0597">Phosphoprotein</keyword>
<dbReference type="PANTHER" id="PTHR45527">
    <property type="entry name" value="NONRIBOSOMAL PEPTIDE SYNTHETASE"/>
    <property type="match status" value="1"/>
</dbReference>
<reference evidence="6 7" key="1">
    <citation type="submission" date="2017-05" db="EMBL/GenBank/DDBJ databases">
        <title>Genomic insights into alkan degradation activity of Oleiphilus messinensis.</title>
        <authorList>
            <person name="Kozyavkin S.A."/>
            <person name="Slesarev A.I."/>
            <person name="Golyshin P.N."/>
            <person name="Korzhenkov A."/>
            <person name="Golyshina O.N."/>
            <person name="Toshchakov S.V."/>
        </authorList>
    </citation>
    <scope>NUCLEOTIDE SEQUENCE [LARGE SCALE GENOMIC DNA]</scope>
    <source>
        <strain evidence="6 7">ME102</strain>
    </source>
</reference>
<dbReference type="PRINTS" id="PR00154">
    <property type="entry name" value="AMPBINDING"/>
</dbReference>
<dbReference type="InterPro" id="IPR042099">
    <property type="entry name" value="ANL_N_sf"/>
</dbReference>
<organism evidence="6 7">
    <name type="scientific">Oleiphilus messinensis</name>
    <dbReference type="NCBI Taxonomy" id="141451"/>
    <lineage>
        <taxon>Bacteria</taxon>
        <taxon>Pseudomonadati</taxon>
        <taxon>Pseudomonadota</taxon>
        <taxon>Gammaproteobacteria</taxon>
        <taxon>Oceanospirillales</taxon>
        <taxon>Oleiphilaceae</taxon>
        <taxon>Oleiphilus</taxon>
    </lineage>
</organism>
<evidence type="ECO:0000256" key="3">
    <source>
        <dbReference type="ARBA" id="ARBA00022553"/>
    </source>
</evidence>
<dbReference type="InterPro" id="IPR036736">
    <property type="entry name" value="ACP-like_sf"/>
</dbReference>
<feature type="region of interest" description="Disordered" evidence="4">
    <location>
        <begin position="1122"/>
        <end position="1148"/>
    </location>
</feature>
<dbReference type="Pfam" id="PF13193">
    <property type="entry name" value="AMP-binding_C"/>
    <property type="match status" value="1"/>
</dbReference>
<evidence type="ECO:0000259" key="5">
    <source>
        <dbReference type="PROSITE" id="PS50075"/>
    </source>
</evidence>
<dbReference type="PROSITE" id="PS00455">
    <property type="entry name" value="AMP_BINDING"/>
    <property type="match status" value="1"/>
</dbReference>
<dbReference type="PROSITE" id="PS00012">
    <property type="entry name" value="PHOSPHOPANTETHEINE"/>
    <property type="match status" value="1"/>
</dbReference>
<dbReference type="Pfam" id="PF00668">
    <property type="entry name" value="Condensation"/>
    <property type="match status" value="1"/>
</dbReference>
<dbReference type="GO" id="GO:0031177">
    <property type="term" value="F:phosphopantetheine binding"/>
    <property type="evidence" value="ECO:0007669"/>
    <property type="project" value="TreeGrafter"/>
</dbReference>
<dbReference type="PANTHER" id="PTHR45527:SF1">
    <property type="entry name" value="FATTY ACID SYNTHASE"/>
    <property type="match status" value="1"/>
</dbReference>
<evidence type="ECO:0000313" key="7">
    <source>
        <dbReference type="Proteomes" id="UP000196027"/>
    </source>
</evidence>
<dbReference type="SUPFAM" id="SSF47336">
    <property type="entry name" value="ACP-like"/>
    <property type="match status" value="1"/>
</dbReference>
<dbReference type="PROSITE" id="PS50075">
    <property type="entry name" value="CARRIER"/>
    <property type="match status" value="1"/>
</dbReference>
<feature type="domain" description="Carrier" evidence="5">
    <location>
        <begin position="1035"/>
        <end position="1110"/>
    </location>
</feature>
<dbReference type="Proteomes" id="UP000196027">
    <property type="component" value="Chromosome"/>
</dbReference>
<dbReference type="InterPro" id="IPR010071">
    <property type="entry name" value="AA_adenyl_dom"/>
</dbReference>
<dbReference type="Gene3D" id="3.30.559.30">
    <property type="entry name" value="Nonribosomal peptide synthetase, condensation domain"/>
    <property type="match status" value="1"/>
</dbReference>
<dbReference type="InterPro" id="IPR009081">
    <property type="entry name" value="PP-bd_ACP"/>
</dbReference>
<evidence type="ECO:0000256" key="1">
    <source>
        <dbReference type="ARBA" id="ARBA00001957"/>
    </source>
</evidence>
<dbReference type="NCBIfam" id="TIGR01733">
    <property type="entry name" value="AA-adenyl-dom"/>
    <property type="match status" value="1"/>
</dbReference>
<dbReference type="Gene3D" id="3.40.50.12780">
    <property type="entry name" value="N-terminal domain of ligase-like"/>
    <property type="match status" value="1"/>
</dbReference>
<name>A0A1Y0IB80_9GAMM</name>
<dbReference type="InterPro" id="IPR006162">
    <property type="entry name" value="Ppantetheine_attach_site"/>
</dbReference>
<dbReference type="EMBL" id="CP021425">
    <property type="protein sequence ID" value="ARU56725.1"/>
    <property type="molecule type" value="Genomic_DNA"/>
</dbReference>
<sequence>MISKDNLKDLYPLSPMQEGMLFQTLMAPERDIYHEQVVYYLNGVIDPGRMEQAWKSLFVRHDILRTVFISEKVKRPLQAVLHQHCGPFCYFDESTGNSRQRNTGQAISFDDQTIQKIVKQHQQEDLADRFDLLRTPLMRMRLLKLADQQYALIWSMHHIIMDGWCTPLLLNDFLSAYYGQNQSRPTGLPYNQYIQWLEQQEPSQAKSFWQVRLAPVTQPAKIPFQSFQKGTNRPLATDAAPTDAMQTTQSETVAITGTQKLKTRCVMSREQYTHVKTISRQWQVTENAVIQAGWALLLAHYNNQSDKDSRPEQTQSIVFGTLVSGRPQHLSGIENTLGVFINTIPMVVSIDDQSTFVDLCRQVQSWLLESADSQYLPLSEIQSCSPLGNHLINHVFAFENFPRLDNHAEVAHGDGFEVKKTEKVEDVPYDFALVVSPDILTDQQALTENSTLAFEFLFNQKQFPEDLGHRIFSHLTTLLDSMGNIVQLDQVPAMGIDYVPEAEIALITEFNDTKRPVPEVTSFIALFEKAALEQPDAIALIDEHVTWTYQDLNHQASRLARILIDEMGVQKGDHIGLSVNQGHRYILAVLAIAKCNAVFIPSDPGYPGKRQVQTFEQASCRYVFVGQLSEQMTEQLSESQGDTLRYVDFSVLQTRAMGNQQHIEYSDTRTSTESSVNDLAYIIYTSGSTGTPKGVMIEQQGLINLIRWSQNAFELKPGCKITLFASTAFDASIWETLPGLCCGATLVKFPRTIRTDSGAIAAFIEKQQIDVAFVPPALCSELVTLYSHQIKNCRLLSGGDVLGNLGAMLSDVRVINNYGPSEFSVVATSGVLKSEDHYPYSIGRPIDNTELLILDRHHRTLPIGVPGEIALSGLSLGRGYFGNDTQTGQRFIAHPYDPDKKIYLTGDRGRWIGDGYLSFEGRLDHQIALRGHRIEPVEVEKQLLRHPDIKSACVVAVTNSGQNKSVHLTGFVVRDSEQLTETALKDWASRALPDYMVPAEIKFLETLPLNSNGKVDRNYLMTLAINETDTSSIAHPLTETEAKIAAIWKQVLGLEQVDRNAHFLQIGGHSLTATRTVSLMKPIFGDRITMPMLFQNPVLKQLAQAIDKSQVAATRSEIVNHAHEDQSATSLRRRDRSQYRAQVSENKN</sequence>
<accession>A0A1Y0IB80</accession>
<evidence type="ECO:0000256" key="2">
    <source>
        <dbReference type="ARBA" id="ARBA00022450"/>
    </source>
</evidence>
<dbReference type="InterPro" id="IPR020459">
    <property type="entry name" value="AMP-binding"/>
</dbReference>